<reference evidence="2 3" key="1">
    <citation type="submission" date="2016-07" db="EMBL/GenBank/DDBJ databases">
        <title>Pervasive Adenine N6-methylation of Active Genes in Fungi.</title>
        <authorList>
            <consortium name="DOE Joint Genome Institute"/>
            <person name="Mondo S.J."/>
            <person name="Dannebaum R.O."/>
            <person name="Kuo R.C."/>
            <person name="Labutti K."/>
            <person name="Haridas S."/>
            <person name="Kuo A."/>
            <person name="Salamov A."/>
            <person name="Ahrendt S.R."/>
            <person name="Lipzen A."/>
            <person name="Sullivan W."/>
            <person name="Andreopoulos W.B."/>
            <person name="Clum A."/>
            <person name="Lindquist E."/>
            <person name="Daum C."/>
            <person name="Ramamoorthy G.K."/>
            <person name="Gryganskyi A."/>
            <person name="Culley D."/>
            <person name="Magnuson J.K."/>
            <person name="James T.Y."/>
            <person name="O'Malley M.A."/>
            <person name="Stajich J.E."/>
            <person name="Spatafora J.W."/>
            <person name="Visel A."/>
            <person name="Grigoriev I.V."/>
        </authorList>
    </citation>
    <scope>NUCLEOTIDE SEQUENCE [LARGE SCALE GENOMIC DNA]</scope>
    <source>
        <strain evidence="2 3">CBS 129021</strain>
    </source>
</reference>
<evidence type="ECO:0000313" key="3">
    <source>
        <dbReference type="Proteomes" id="UP000193689"/>
    </source>
</evidence>
<dbReference type="EMBL" id="MCFJ01000007">
    <property type="protein sequence ID" value="ORY64473.1"/>
    <property type="molecule type" value="Genomic_DNA"/>
</dbReference>
<dbReference type="STRING" id="1141098.A0A1Y2DYZ0"/>
<dbReference type="GeneID" id="63779201"/>
<accession>A0A1Y2DYZ0</accession>
<dbReference type="Gene3D" id="1.20.5.340">
    <property type="match status" value="1"/>
</dbReference>
<keyword evidence="3" id="KW-1185">Reference proteome</keyword>
<proteinExistence type="predicted"/>
<sequence length="551" mass="58426">MSFQNVSKASAEVGRSGQLSRGRFTRNASAGLASRLSLTNGQSTSGQPTGGNSNLDVSECLSPISPLLPSVYSACSVPSSGVLTGLDSAVDLSPTTPTAVSGADSVETAAMTPTDKTISSAAKDTAARCVTNGTGAGINADRPSTPAMNINAAAANVNRGTTERSPRTPITIMVRNVPYDGDQIAVMGKTLAEARRDGDFPDTRSPVFDPEIIVHDYQLLQHLRELRGDPTVWPRPQEYNAAFVEVTRIIQQRDANIREEVRDANVHDRVNSFVHDENDRAEQYNLMRQAVAQALQQQRAPNGLQGVDGIALLNELRGAVANMAARGTHGVNAFNMEAVEEEVFGIIEAAMLDAAGPLRLNVNNMTGQVNAMTGQVNTLSQNVGAMNNHVSAMNNHVSAMNNHVSAMNNHVGSVGNYVAALGTFLNTINNNVNLTQNHMGQLTKQVNTLENVTENVTSVIPALVQQAIQQHLNAAIQDALGPALIAALPIAAGSSKGLIFDTPSVGISEKSDSKKTENRTKKAGFFTRLCGKFSRKDGRKDASCGSPTMAF</sequence>
<feature type="region of interest" description="Disordered" evidence="1">
    <location>
        <begin position="96"/>
        <end position="123"/>
    </location>
</feature>
<dbReference type="SUPFAM" id="SSF64518">
    <property type="entry name" value="Phase 1 flagellin"/>
    <property type="match status" value="1"/>
</dbReference>
<organism evidence="2 3">
    <name type="scientific">Pseudomassariella vexata</name>
    <dbReference type="NCBI Taxonomy" id="1141098"/>
    <lineage>
        <taxon>Eukaryota</taxon>
        <taxon>Fungi</taxon>
        <taxon>Dikarya</taxon>
        <taxon>Ascomycota</taxon>
        <taxon>Pezizomycotina</taxon>
        <taxon>Sordariomycetes</taxon>
        <taxon>Xylariomycetidae</taxon>
        <taxon>Amphisphaeriales</taxon>
        <taxon>Pseudomassariaceae</taxon>
        <taxon>Pseudomassariella</taxon>
    </lineage>
</organism>
<gene>
    <name evidence="2" type="ORF">BCR38DRAFT_474929</name>
</gene>
<dbReference type="OrthoDB" id="3903267at2759"/>
<comment type="caution">
    <text evidence="2">The sequence shown here is derived from an EMBL/GenBank/DDBJ whole genome shotgun (WGS) entry which is preliminary data.</text>
</comment>
<dbReference type="InParanoid" id="A0A1Y2DYZ0"/>
<dbReference type="RefSeq" id="XP_040715887.1">
    <property type="nucleotide sequence ID" value="XM_040862989.1"/>
</dbReference>
<dbReference type="Proteomes" id="UP000193689">
    <property type="component" value="Unassembled WGS sequence"/>
</dbReference>
<evidence type="ECO:0000256" key="1">
    <source>
        <dbReference type="SAM" id="MobiDB-lite"/>
    </source>
</evidence>
<evidence type="ECO:0000313" key="2">
    <source>
        <dbReference type="EMBL" id="ORY64473.1"/>
    </source>
</evidence>
<protein>
    <submittedName>
        <fullName evidence="2">Uncharacterized protein</fullName>
    </submittedName>
</protein>
<dbReference type="AlphaFoldDB" id="A0A1Y2DYZ0"/>
<name>A0A1Y2DYZ0_9PEZI</name>
<feature type="region of interest" description="Disordered" evidence="1">
    <location>
        <begin position="1"/>
        <end position="22"/>
    </location>
</feature>